<evidence type="ECO:0000313" key="2">
    <source>
        <dbReference type="Proteomes" id="UP000326939"/>
    </source>
</evidence>
<evidence type="ECO:0000313" key="1">
    <source>
        <dbReference type="EMBL" id="KAB5545157.1"/>
    </source>
</evidence>
<protein>
    <submittedName>
        <fullName evidence="1">Uncharacterized protein</fullName>
    </submittedName>
</protein>
<keyword evidence="2" id="KW-1185">Reference proteome</keyword>
<name>A0A5N5LQW2_9ROSI</name>
<reference evidence="2" key="1">
    <citation type="journal article" date="2019" name="Gigascience">
        <title>De novo genome assembly of the endangered Acer yangbiense, a plant species with extremely small populations endemic to Yunnan Province, China.</title>
        <authorList>
            <person name="Yang J."/>
            <person name="Wariss H.M."/>
            <person name="Tao L."/>
            <person name="Zhang R."/>
            <person name="Yun Q."/>
            <person name="Hollingsworth P."/>
            <person name="Dao Z."/>
            <person name="Luo G."/>
            <person name="Guo H."/>
            <person name="Ma Y."/>
            <person name="Sun W."/>
        </authorList>
    </citation>
    <scope>NUCLEOTIDE SEQUENCE [LARGE SCALE GENOMIC DNA]</scope>
    <source>
        <strain evidence="2">cv. br00</strain>
    </source>
</reference>
<organism evidence="1 2">
    <name type="scientific">Salix brachista</name>
    <dbReference type="NCBI Taxonomy" id="2182728"/>
    <lineage>
        <taxon>Eukaryota</taxon>
        <taxon>Viridiplantae</taxon>
        <taxon>Streptophyta</taxon>
        <taxon>Embryophyta</taxon>
        <taxon>Tracheophyta</taxon>
        <taxon>Spermatophyta</taxon>
        <taxon>Magnoliopsida</taxon>
        <taxon>eudicotyledons</taxon>
        <taxon>Gunneridae</taxon>
        <taxon>Pentapetalae</taxon>
        <taxon>rosids</taxon>
        <taxon>fabids</taxon>
        <taxon>Malpighiales</taxon>
        <taxon>Salicaceae</taxon>
        <taxon>Saliceae</taxon>
        <taxon>Salix</taxon>
    </lineage>
</organism>
<dbReference type="Proteomes" id="UP000326939">
    <property type="component" value="Chromosome 8"/>
</dbReference>
<accession>A0A5N5LQW2</accession>
<dbReference type="AlphaFoldDB" id="A0A5N5LQW2"/>
<proteinExistence type="predicted"/>
<comment type="caution">
    <text evidence="1">The sequence shown here is derived from an EMBL/GenBank/DDBJ whole genome shotgun (WGS) entry which is preliminary data.</text>
</comment>
<dbReference type="EMBL" id="VDCV01000008">
    <property type="protein sequence ID" value="KAB5545157.1"/>
    <property type="molecule type" value="Genomic_DNA"/>
</dbReference>
<gene>
    <name evidence="1" type="ORF">DKX38_013269</name>
</gene>
<sequence>MISGYGFLTTTCKMLQPGNKPDMITAVVADQASLALMVLSLSMAMPEMQDLTCRFLIQLEPGSPLDHVSLSNLHASSRRWDLVSELKLNKGSPLPEDLHQLNGSFQS</sequence>